<dbReference type="Proteomes" id="UP000490535">
    <property type="component" value="Unassembled WGS sequence"/>
</dbReference>
<protein>
    <submittedName>
        <fullName evidence="1">Uncharacterized protein</fullName>
    </submittedName>
</protein>
<dbReference type="Pfam" id="PF06187">
    <property type="entry name" value="DUF993"/>
    <property type="match status" value="1"/>
</dbReference>
<sequence length="64" mass="6899">MPKQWIPAQRGMGLGWEESAELITRSAAHAKTIPGAMLSCGVGTDQLRVNTETTLADVLQAYRA</sequence>
<name>A0A833UN97_ACIBZ</name>
<proteinExistence type="predicted"/>
<dbReference type="InterPro" id="IPR009334">
    <property type="entry name" value="DUF993"/>
</dbReference>
<reference evidence="2" key="1">
    <citation type="journal article" date="2020" name="MBio">
        <title>Horizontal gene transfer to a defensive symbiont with a reduced genome amongst a multipartite beetle microbiome.</title>
        <authorList>
            <person name="Waterworth S.C."/>
            <person name="Florez L.V."/>
            <person name="Rees E.R."/>
            <person name="Hertweck C."/>
            <person name="Kaltenpoth M."/>
            <person name="Kwan J.C."/>
        </authorList>
    </citation>
    <scope>NUCLEOTIDE SEQUENCE [LARGE SCALE GENOMIC DNA]</scope>
</reference>
<evidence type="ECO:0000313" key="2">
    <source>
        <dbReference type="Proteomes" id="UP000490535"/>
    </source>
</evidence>
<comment type="caution">
    <text evidence="1">The sequence shown here is derived from an EMBL/GenBank/DDBJ whole genome shotgun (WGS) entry which is preliminary data.</text>
</comment>
<dbReference type="EMBL" id="WNDP01000177">
    <property type="protein sequence ID" value="KAF1018389.1"/>
    <property type="molecule type" value="Genomic_DNA"/>
</dbReference>
<evidence type="ECO:0000313" key="1">
    <source>
        <dbReference type="EMBL" id="KAF1018389.1"/>
    </source>
</evidence>
<organism evidence="1 2">
    <name type="scientific">Acinetobacter bereziniae</name>
    <name type="common">Acinetobacter genomosp. 10</name>
    <dbReference type="NCBI Taxonomy" id="106648"/>
    <lineage>
        <taxon>Bacteria</taxon>
        <taxon>Pseudomonadati</taxon>
        <taxon>Pseudomonadota</taxon>
        <taxon>Gammaproteobacteria</taxon>
        <taxon>Moraxellales</taxon>
        <taxon>Moraxellaceae</taxon>
        <taxon>Acinetobacter</taxon>
    </lineage>
</organism>
<dbReference type="Gene3D" id="3.20.20.70">
    <property type="entry name" value="Aldolase class I"/>
    <property type="match status" value="1"/>
</dbReference>
<dbReference type="InterPro" id="IPR013785">
    <property type="entry name" value="Aldolase_TIM"/>
</dbReference>
<gene>
    <name evidence="1" type="ORF">GAK29_04261</name>
</gene>
<accession>A0A833UN97</accession>
<dbReference type="AlphaFoldDB" id="A0A833UN97"/>